<proteinExistence type="predicted"/>
<dbReference type="Proteomes" id="UP001233172">
    <property type="component" value="Unassembled WGS sequence"/>
</dbReference>
<reference evidence="1" key="2">
    <citation type="submission" date="2023-04" db="EMBL/GenBank/DDBJ databases">
        <authorList>
            <person name="Bu L."/>
            <person name="Lu L."/>
            <person name="Laidemitt M.R."/>
            <person name="Zhang S.M."/>
            <person name="Mutuku M."/>
            <person name="Mkoji G."/>
            <person name="Steinauer M."/>
            <person name="Loker E.S."/>
        </authorList>
    </citation>
    <scope>NUCLEOTIDE SEQUENCE</scope>
    <source>
        <strain evidence="1">KasaAsao</strain>
        <tissue evidence="1">Whole Snail</tissue>
    </source>
</reference>
<accession>A0AAD8F5Y8</accession>
<evidence type="ECO:0000313" key="1">
    <source>
        <dbReference type="EMBL" id="KAK0051546.1"/>
    </source>
</evidence>
<organism evidence="1 2">
    <name type="scientific">Biomphalaria pfeifferi</name>
    <name type="common">Bloodfluke planorb</name>
    <name type="synonym">Freshwater snail</name>
    <dbReference type="NCBI Taxonomy" id="112525"/>
    <lineage>
        <taxon>Eukaryota</taxon>
        <taxon>Metazoa</taxon>
        <taxon>Spiralia</taxon>
        <taxon>Lophotrochozoa</taxon>
        <taxon>Mollusca</taxon>
        <taxon>Gastropoda</taxon>
        <taxon>Heterobranchia</taxon>
        <taxon>Euthyneura</taxon>
        <taxon>Panpulmonata</taxon>
        <taxon>Hygrophila</taxon>
        <taxon>Lymnaeoidea</taxon>
        <taxon>Planorbidae</taxon>
        <taxon>Biomphalaria</taxon>
    </lineage>
</organism>
<reference evidence="1" key="1">
    <citation type="journal article" date="2023" name="PLoS Negl. Trop. Dis.">
        <title>A genome sequence for Biomphalaria pfeifferi, the major vector snail for the human-infecting parasite Schistosoma mansoni.</title>
        <authorList>
            <person name="Bu L."/>
            <person name="Lu L."/>
            <person name="Laidemitt M.R."/>
            <person name="Zhang S.M."/>
            <person name="Mutuku M."/>
            <person name="Mkoji G."/>
            <person name="Steinauer M."/>
            <person name="Loker E.S."/>
        </authorList>
    </citation>
    <scope>NUCLEOTIDE SEQUENCE</scope>
    <source>
        <strain evidence="1">KasaAsao</strain>
    </source>
</reference>
<keyword evidence="2" id="KW-1185">Reference proteome</keyword>
<dbReference type="AlphaFoldDB" id="A0AAD8F5Y8"/>
<protein>
    <submittedName>
        <fullName evidence="1">Uncharacterized protein</fullName>
    </submittedName>
</protein>
<name>A0AAD8F5Y8_BIOPF</name>
<dbReference type="EMBL" id="JASAOG010000103">
    <property type="protein sequence ID" value="KAK0051546.1"/>
    <property type="molecule type" value="Genomic_DNA"/>
</dbReference>
<comment type="caution">
    <text evidence="1">The sequence shown here is derived from an EMBL/GenBank/DDBJ whole genome shotgun (WGS) entry which is preliminary data.</text>
</comment>
<gene>
    <name evidence="1" type="ORF">Bpfe_019125</name>
</gene>
<evidence type="ECO:0000313" key="2">
    <source>
        <dbReference type="Proteomes" id="UP001233172"/>
    </source>
</evidence>
<sequence length="100" mass="11056">MTSSKAGRASSLSSGPWSVFFTDLVDLSDTTRISQDHRNEKGFHYETSDHSDGSLWRPLLMVTVINCKGHPSVLASLLQLTAAGNCLLLTFRRTSSERRT</sequence>